<name>A0ABW5MDY4_9BACT</name>
<comment type="caution">
    <text evidence="5">The sequence shown here is derived from an EMBL/GenBank/DDBJ whole genome shotgun (WGS) entry which is preliminary data.</text>
</comment>
<sequence>MNTSVLFRIINTALAGVFSLTTFAQGILIKGQVKDTKQQPAAFATVALLNSADSSLVKANVTDETGQFTFEALQSGSYRISVSSVGFDKWTSAPVQATENAAVTTINVELKAIATNLSEVKVTARKPLIEVLPDKTVFNVSSSINATGSTALELLQKSPGVMVDRDDNILLQGNNGVRIYIDGKPSPLSPKDLAAYLRTLQSSDIESIEIITQPSARFDAAGNAGILNIRLKKDKRLGTNGSLTIGLAQGLYYPKFNGSLSLNHRTKKINWFSNYSNRTARDWSYINMYREQVGTFFDQRSQNRSRSVGHNFKGGADVFINPKSTIGFMVNGNVNGSTSENASRTPIGPINAPATSILLANNQNTSDRFNLNTNLNYRYADTSGHELNIDADYGRFRSMGDQFQPNRYVDPSEMNTILERNYRMNTQTNIDIYTVKADYEQRLWKGKLGLGVKLSSVRTDNGFNFYDLFDSRSVLNMDRTNQFVYTEQISAAYVSYNRQAGKWSYQAGLRVEDTRSEGNLTSDRAQADANVQRHYLNAFPSAGLTYSHNPKNSFALNYSRRIDRPTYQDLNPFESKLDELSYAKGNAFLRPQYTNNIQLSHTYNYKLTTTLAYSRTTDYFTAITDTTNDGQPRTYITTRNLSSRESISLGISYPFQITKWWNVYANVNAYRSTNRADLGQGRLIQLTVNALSVYAQQTISLPNKISLELSGFYNSPSVWGGTFLNQRFWGMDLGLQRKVLNERGTLKLTLTDVFHSMQWHGISQFGGLYMDASGGYESRQIRVNFTYNFGNNQVKAARQRKTGLEDESLRIK</sequence>
<evidence type="ECO:0000259" key="4">
    <source>
        <dbReference type="Pfam" id="PF14905"/>
    </source>
</evidence>
<feature type="domain" description="Outer membrane protein beta-barrel" evidence="4">
    <location>
        <begin position="381"/>
        <end position="787"/>
    </location>
</feature>
<dbReference type="InterPro" id="IPR036942">
    <property type="entry name" value="Beta-barrel_TonB_sf"/>
</dbReference>
<evidence type="ECO:0000256" key="2">
    <source>
        <dbReference type="ARBA" id="ARBA00023136"/>
    </source>
</evidence>
<dbReference type="EMBL" id="JBHULN010000033">
    <property type="protein sequence ID" value="MFD2574592.1"/>
    <property type="molecule type" value="Genomic_DNA"/>
</dbReference>
<dbReference type="Gene3D" id="2.170.130.10">
    <property type="entry name" value="TonB-dependent receptor, plug domain"/>
    <property type="match status" value="1"/>
</dbReference>
<reference evidence="6" key="1">
    <citation type="journal article" date="2019" name="Int. J. Syst. Evol. Microbiol.">
        <title>The Global Catalogue of Microorganisms (GCM) 10K type strain sequencing project: providing services to taxonomists for standard genome sequencing and annotation.</title>
        <authorList>
            <consortium name="The Broad Institute Genomics Platform"/>
            <consortium name="The Broad Institute Genome Sequencing Center for Infectious Disease"/>
            <person name="Wu L."/>
            <person name="Ma J."/>
        </authorList>
    </citation>
    <scope>NUCLEOTIDE SEQUENCE [LARGE SCALE GENOMIC DNA]</scope>
    <source>
        <strain evidence="6">KCTC 42805</strain>
    </source>
</reference>
<gene>
    <name evidence="5" type="ORF">ACFSUS_28430</name>
</gene>
<keyword evidence="6" id="KW-1185">Reference proteome</keyword>
<dbReference type="Gene3D" id="2.60.40.1120">
    <property type="entry name" value="Carboxypeptidase-like, regulatory domain"/>
    <property type="match status" value="1"/>
</dbReference>
<dbReference type="SUPFAM" id="SSF49464">
    <property type="entry name" value="Carboxypeptidase regulatory domain-like"/>
    <property type="match status" value="1"/>
</dbReference>
<dbReference type="SUPFAM" id="SSF56935">
    <property type="entry name" value="Porins"/>
    <property type="match status" value="1"/>
</dbReference>
<protein>
    <submittedName>
        <fullName evidence="5">TonB-dependent receptor domain-containing protein</fullName>
    </submittedName>
</protein>
<evidence type="ECO:0000256" key="3">
    <source>
        <dbReference type="ARBA" id="ARBA00023237"/>
    </source>
</evidence>
<dbReference type="InterPro" id="IPR041700">
    <property type="entry name" value="OMP_b-brl_3"/>
</dbReference>
<dbReference type="Proteomes" id="UP001597469">
    <property type="component" value="Unassembled WGS sequence"/>
</dbReference>
<evidence type="ECO:0000256" key="1">
    <source>
        <dbReference type="ARBA" id="ARBA00004442"/>
    </source>
</evidence>
<dbReference type="InterPro" id="IPR008969">
    <property type="entry name" value="CarboxyPept-like_regulatory"/>
</dbReference>
<dbReference type="Pfam" id="PF14905">
    <property type="entry name" value="OMP_b-brl_3"/>
    <property type="match status" value="1"/>
</dbReference>
<proteinExistence type="predicted"/>
<dbReference type="RefSeq" id="WP_381528553.1">
    <property type="nucleotide sequence ID" value="NZ_JBHULN010000033.1"/>
</dbReference>
<dbReference type="PANTHER" id="PTHR40980">
    <property type="entry name" value="PLUG DOMAIN-CONTAINING PROTEIN"/>
    <property type="match status" value="1"/>
</dbReference>
<organism evidence="5 6">
    <name type="scientific">Spirosoma soli</name>
    <dbReference type="NCBI Taxonomy" id="1770529"/>
    <lineage>
        <taxon>Bacteria</taxon>
        <taxon>Pseudomonadati</taxon>
        <taxon>Bacteroidota</taxon>
        <taxon>Cytophagia</taxon>
        <taxon>Cytophagales</taxon>
        <taxon>Cytophagaceae</taxon>
        <taxon>Spirosoma</taxon>
    </lineage>
</organism>
<accession>A0ABW5MDY4</accession>
<comment type="subcellular location">
    <subcellularLocation>
        <location evidence="1">Cell outer membrane</location>
    </subcellularLocation>
</comment>
<dbReference type="Pfam" id="PF13620">
    <property type="entry name" value="CarboxypepD_reg"/>
    <property type="match status" value="1"/>
</dbReference>
<evidence type="ECO:0000313" key="5">
    <source>
        <dbReference type="EMBL" id="MFD2574592.1"/>
    </source>
</evidence>
<keyword evidence="3" id="KW-0998">Cell outer membrane</keyword>
<dbReference type="PANTHER" id="PTHR40980:SF4">
    <property type="entry name" value="TONB-DEPENDENT RECEPTOR-LIKE BETA-BARREL DOMAIN-CONTAINING PROTEIN"/>
    <property type="match status" value="1"/>
</dbReference>
<evidence type="ECO:0000313" key="6">
    <source>
        <dbReference type="Proteomes" id="UP001597469"/>
    </source>
</evidence>
<keyword evidence="2" id="KW-0472">Membrane</keyword>
<dbReference type="Gene3D" id="2.40.170.20">
    <property type="entry name" value="TonB-dependent receptor, beta-barrel domain"/>
    <property type="match status" value="1"/>
</dbReference>
<dbReference type="InterPro" id="IPR037066">
    <property type="entry name" value="Plug_dom_sf"/>
</dbReference>
<keyword evidence="5" id="KW-0675">Receptor</keyword>